<dbReference type="SMART" id="SM01265">
    <property type="entry name" value="Mab-21"/>
    <property type="match status" value="1"/>
</dbReference>
<dbReference type="InterPro" id="IPR024810">
    <property type="entry name" value="MAB21L/cGLR"/>
</dbReference>
<proteinExistence type="predicted"/>
<dbReference type="InterPro" id="IPR046906">
    <property type="entry name" value="Mab-21_HhH/H2TH-like"/>
</dbReference>
<evidence type="ECO:0000313" key="3">
    <source>
        <dbReference type="Proteomes" id="UP000005408"/>
    </source>
</evidence>
<dbReference type="Gene3D" id="1.10.1410.40">
    <property type="match status" value="1"/>
</dbReference>
<name>A0A8W8I356_MAGGI</name>
<dbReference type="OrthoDB" id="9923553at2759"/>
<dbReference type="Proteomes" id="UP000005408">
    <property type="component" value="Unassembled WGS sequence"/>
</dbReference>
<dbReference type="EnsemblMetazoa" id="G12339.1">
    <property type="protein sequence ID" value="G12339.1:cds"/>
    <property type="gene ID" value="G12339"/>
</dbReference>
<dbReference type="PANTHER" id="PTHR10656:SF69">
    <property type="entry name" value="MAB-21-LIKE HHH_H2TH-LIKE DOMAIN-CONTAINING PROTEIN"/>
    <property type="match status" value="1"/>
</dbReference>
<protein>
    <recommendedName>
        <fullName evidence="1">Mab-21-like HhH/H2TH-like domain-containing protein</fullName>
    </recommendedName>
</protein>
<reference evidence="2" key="1">
    <citation type="submission" date="2022-08" db="UniProtKB">
        <authorList>
            <consortium name="EnsemblMetazoa"/>
        </authorList>
    </citation>
    <scope>IDENTIFICATION</scope>
    <source>
        <strain evidence="2">05x7-T-G4-1.051#20</strain>
    </source>
</reference>
<evidence type="ECO:0000313" key="2">
    <source>
        <dbReference type="EnsemblMetazoa" id="G12339.1:cds"/>
    </source>
</evidence>
<feature type="domain" description="Mab-21-like HhH/H2TH-like" evidence="1">
    <location>
        <begin position="257"/>
        <end position="338"/>
    </location>
</feature>
<keyword evidence="3" id="KW-1185">Reference proteome</keyword>
<sequence length="635" mass="74318">MGKSLCDRIIFELFQRAQAASKRLQTKPGLTSEINPYYISPIYFWNQLQLAVGSEEDVHIRREVIALYVYALRDSTAYQCQYISGSKGEGFLFYWSDLDVLLSTPFPKISMESFHPKCELIATRNGCKPGFCKLTRFGIKWYWSRIQFLLSRQTVAINVNFDQRNHGPCFSTNYPDGFDRCHAIVIHPDSSNVFLQTFETKFWNDVKMEIINQNIPVMHCVPKGPVNGDENGHQWLISFSVLEQKIVHSLNHVQFCCYGLMKIIIHVVIDLCAETEDTVSSYHLKTVLFHILEDIHPEFWIPQNIFYCLRICLTRLLLFVMRGCCPSYFTPENNLFSKPRMVEKRRSIQENILVVLRCENALINYLISLHVPLEMMRLNNEPRKLRTFYSLCLALIVVNGHMTTYRECMNSVLKIMVALQSEENQLRIAILKYIWLLVMRRVGVLLYDKFVLTGFESYLLSAEVAFMFGQHADIFGSLYLATLWYCEKRYQKCIKLISETVKNLPITPLIESVNFESLSKKCSKKSCDYTSLFENHFVKLAVNIHKSSHFYPKDIHELVENAKVFLITMYNKSYAYFLLFLCCYNMHETSECAWIFLELCQSYKEFPFFLIKDKLFQQNTKKLIDIAAMKFQNFC</sequence>
<dbReference type="PANTHER" id="PTHR10656">
    <property type="entry name" value="CELL FATE DETERMINING PROTEIN MAB21-RELATED"/>
    <property type="match status" value="1"/>
</dbReference>
<accession>A0A8W8I356</accession>
<dbReference type="AlphaFoldDB" id="A0A8W8I356"/>
<evidence type="ECO:0000259" key="1">
    <source>
        <dbReference type="Pfam" id="PF20266"/>
    </source>
</evidence>
<dbReference type="OMA" id="ETSECAW"/>
<organism evidence="2 3">
    <name type="scientific">Magallana gigas</name>
    <name type="common">Pacific oyster</name>
    <name type="synonym">Crassostrea gigas</name>
    <dbReference type="NCBI Taxonomy" id="29159"/>
    <lineage>
        <taxon>Eukaryota</taxon>
        <taxon>Metazoa</taxon>
        <taxon>Spiralia</taxon>
        <taxon>Lophotrochozoa</taxon>
        <taxon>Mollusca</taxon>
        <taxon>Bivalvia</taxon>
        <taxon>Autobranchia</taxon>
        <taxon>Pteriomorphia</taxon>
        <taxon>Ostreida</taxon>
        <taxon>Ostreoidea</taxon>
        <taxon>Ostreidae</taxon>
        <taxon>Magallana</taxon>
    </lineage>
</organism>
<dbReference type="Pfam" id="PF20266">
    <property type="entry name" value="Mab-21_C"/>
    <property type="match status" value="1"/>
</dbReference>